<dbReference type="RefSeq" id="WP_097124233.1">
    <property type="nucleotide sequence ID" value="NZ_OCNH01000001.1"/>
</dbReference>
<dbReference type="InterPro" id="IPR049537">
    <property type="entry name" value="RelB-like"/>
</dbReference>
<protein>
    <recommendedName>
        <fullName evidence="3">Antitoxin Phd_YefM, type II toxin-antitoxin system</fullName>
    </recommendedName>
</protein>
<proteinExistence type="predicted"/>
<dbReference type="EMBL" id="OCNH01000001">
    <property type="protein sequence ID" value="SOD78540.1"/>
    <property type="molecule type" value="Genomic_DNA"/>
</dbReference>
<dbReference type="AlphaFoldDB" id="A0A286F5Q3"/>
<evidence type="ECO:0000313" key="1">
    <source>
        <dbReference type="EMBL" id="SOD78540.1"/>
    </source>
</evidence>
<organism evidence="1 2">
    <name type="scientific">Spirosoma fluviale</name>
    <dbReference type="NCBI Taxonomy" id="1597977"/>
    <lineage>
        <taxon>Bacteria</taxon>
        <taxon>Pseudomonadati</taxon>
        <taxon>Bacteroidota</taxon>
        <taxon>Cytophagia</taxon>
        <taxon>Cytophagales</taxon>
        <taxon>Cytophagaceae</taxon>
        <taxon>Spirosoma</taxon>
    </lineage>
</organism>
<evidence type="ECO:0008006" key="3">
    <source>
        <dbReference type="Google" id="ProtNLM"/>
    </source>
</evidence>
<sequence length="68" mass="8102">MNKVIHPQYITDEHGKRVSVVLPIQQWQQVLEELEELDDIKLYDEVKARKEPTISLAEYRQKRQRANG</sequence>
<gene>
    <name evidence="1" type="ORF">SAMN06269250_0513</name>
</gene>
<evidence type="ECO:0000313" key="2">
    <source>
        <dbReference type="Proteomes" id="UP000219452"/>
    </source>
</evidence>
<dbReference type="Proteomes" id="UP000219452">
    <property type="component" value="Unassembled WGS sequence"/>
</dbReference>
<dbReference type="Pfam" id="PF18506">
    <property type="entry name" value="RelB-like"/>
    <property type="match status" value="1"/>
</dbReference>
<accession>A0A286F5Q3</accession>
<reference evidence="2" key="1">
    <citation type="submission" date="2017-09" db="EMBL/GenBank/DDBJ databases">
        <authorList>
            <person name="Varghese N."/>
            <person name="Submissions S."/>
        </authorList>
    </citation>
    <scope>NUCLEOTIDE SEQUENCE [LARGE SCALE GENOMIC DNA]</scope>
    <source>
        <strain evidence="2">DSM 29961</strain>
    </source>
</reference>
<dbReference type="OrthoDB" id="5773047at2"/>
<keyword evidence="2" id="KW-1185">Reference proteome</keyword>
<name>A0A286F5Q3_9BACT</name>